<keyword evidence="4" id="KW-1185">Reference proteome</keyword>
<dbReference type="STRING" id="1137280.D777_01857"/>
<dbReference type="AlphaFoldDB" id="A0A072N3G4"/>
<proteinExistence type="predicted"/>
<evidence type="ECO:0000256" key="1">
    <source>
        <dbReference type="SAM" id="SignalP"/>
    </source>
</evidence>
<comment type="caution">
    <text evidence="3">The sequence shown here is derived from an EMBL/GenBank/DDBJ whole genome shotgun (WGS) entry which is preliminary data.</text>
</comment>
<dbReference type="OrthoDB" id="7063364at2"/>
<gene>
    <name evidence="3" type="ORF">D777_01857</name>
</gene>
<dbReference type="PATRIC" id="fig|1137280.3.peg.1673"/>
<feature type="signal peptide" evidence="1">
    <location>
        <begin position="1"/>
        <end position="26"/>
    </location>
</feature>
<dbReference type="Proteomes" id="UP000035057">
    <property type="component" value="Unassembled WGS sequence"/>
</dbReference>
<organism evidence="3 4">
    <name type="scientific">Marinobacter nitratireducens</name>
    <dbReference type="NCBI Taxonomy" id="1137280"/>
    <lineage>
        <taxon>Bacteria</taxon>
        <taxon>Pseudomonadati</taxon>
        <taxon>Pseudomonadota</taxon>
        <taxon>Gammaproteobacteria</taxon>
        <taxon>Pseudomonadales</taxon>
        <taxon>Marinobacteraceae</taxon>
        <taxon>Marinobacter</taxon>
    </lineage>
</organism>
<accession>A0A072N3G4</accession>
<dbReference type="EMBL" id="ANIE01000005">
    <property type="protein sequence ID" value="KEF31508.1"/>
    <property type="molecule type" value="Genomic_DNA"/>
</dbReference>
<evidence type="ECO:0000313" key="4">
    <source>
        <dbReference type="Proteomes" id="UP000035057"/>
    </source>
</evidence>
<evidence type="ECO:0000313" key="3">
    <source>
        <dbReference type="EMBL" id="KEF31508.1"/>
    </source>
</evidence>
<dbReference type="PROSITE" id="PS51257">
    <property type="entry name" value="PROKAR_LIPOPROTEIN"/>
    <property type="match status" value="1"/>
</dbReference>
<dbReference type="InterPro" id="IPR025748">
    <property type="entry name" value="PrcB_C_dom"/>
</dbReference>
<sequence length="160" mass="16897">MMTHPKAALLAVFFGGALLGGCAATAKTETASGAPLARQIAQSAHCGLVAPGHLLIRNEAELARLSSLPGRNLSLAPFRQIDFRQETLVLVAQGQKPTGGYAITLEESAILDEELVLTVSERSPEPGSMVTQALTTPCAAIAVTAEGWNDIRITHRENNR</sequence>
<keyword evidence="1" id="KW-0732">Signal</keyword>
<dbReference type="Pfam" id="PF14343">
    <property type="entry name" value="PrcB_C"/>
    <property type="match status" value="1"/>
</dbReference>
<name>A0A072N3G4_9GAMM</name>
<dbReference type="RefSeq" id="WP_081849506.1">
    <property type="nucleotide sequence ID" value="NZ_ANIE01000005.1"/>
</dbReference>
<feature type="domain" description="PrcB C-terminal" evidence="2">
    <location>
        <begin position="88"/>
        <end position="143"/>
    </location>
</feature>
<protein>
    <recommendedName>
        <fullName evidence="2">PrcB C-terminal domain-containing protein</fullName>
    </recommendedName>
</protein>
<evidence type="ECO:0000259" key="2">
    <source>
        <dbReference type="Pfam" id="PF14343"/>
    </source>
</evidence>
<reference evidence="3 4" key="1">
    <citation type="submission" date="2012-12" db="EMBL/GenBank/DDBJ databases">
        <title>Genome assembly of Marinobacter sp. AK21.</title>
        <authorList>
            <person name="Khatri I."/>
            <person name="Kumar R."/>
            <person name="Vaidya B."/>
            <person name="Subramanian S."/>
            <person name="Pinnaka A."/>
        </authorList>
    </citation>
    <scope>NUCLEOTIDE SEQUENCE [LARGE SCALE GENOMIC DNA]</scope>
    <source>
        <strain evidence="3 4">AK21</strain>
    </source>
</reference>
<feature type="chain" id="PRO_5001682227" description="PrcB C-terminal domain-containing protein" evidence="1">
    <location>
        <begin position="27"/>
        <end position="160"/>
    </location>
</feature>